<keyword evidence="2" id="KW-1185">Reference proteome</keyword>
<name>A0A2U8FQ65_9BURK</name>
<sequence length="209" mass="21540">MPSVFITQTNRYSLAVGTTQNVTDAQAKQLYDDGAAIASELAILPTDTTPSWWRTFINSVQSWVTGAFVSIAGAQTITGAKTFNQSLSANGGLNVSGATASSEQRTYSTARVVDVTAGNAAITITGGKLSTLITSPAAAITVTMATGNADGERRRIVFGAACTVTWAASTGSVSPLAKTSFAAGESIELVWNNAAGQPANSTATTWYPF</sequence>
<gene>
    <name evidence="1" type="ORF">DEH84_06985</name>
</gene>
<accession>A0A2U8FQ65</accession>
<dbReference type="RefSeq" id="WP_109036006.1">
    <property type="nucleotide sequence ID" value="NZ_CP029210.1"/>
</dbReference>
<proteinExistence type="predicted"/>
<dbReference type="AlphaFoldDB" id="A0A2U8FQ65"/>
<protein>
    <submittedName>
        <fullName evidence="1">Uncharacterized protein</fullName>
    </submittedName>
</protein>
<evidence type="ECO:0000313" key="1">
    <source>
        <dbReference type="EMBL" id="AWI53201.1"/>
    </source>
</evidence>
<dbReference type="EMBL" id="CP029210">
    <property type="protein sequence ID" value="AWI53201.1"/>
    <property type="molecule type" value="Genomic_DNA"/>
</dbReference>
<dbReference type="KEGG" id="aon:DEH84_06985"/>
<reference evidence="1 2" key="1">
    <citation type="submission" date="2018-05" db="EMBL/GenBank/DDBJ databases">
        <title>complete genome sequence of Aquabacterium olei NBRC 110486.</title>
        <authorList>
            <person name="Tang B."/>
            <person name="Chang J."/>
            <person name="Zhang L."/>
            <person name="Yang H."/>
        </authorList>
    </citation>
    <scope>NUCLEOTIDE SEQUENCE [LARGE SCALE GENOMIC DNA]</scope>
    <source>
        <strain evidence="1 2">NBRC 110486</strain>
    </source>
</reference>
<evidence type="ECO:0000313" key="2">
    <source>
        <dbReference type="Proteomes" id="UP000244892"/>
    </source>
</evidence>
<organism evidence="1 2">
    <name type="scientific">Aquabacterium olei</name>
    <dbReference type="NCBI Taxonomy" id="1296669"/>
    <lineage>
        <taxon>Bacteria</taxon>
        <taxon>Pseudomonadati</taxon>
        <taxon>Pseudomonadota</taxon>
        <taxon>Betaproteobacteria</taxon>
        <taxon>Burkholderiales</taxon>
        <taxon>Aquabacterium</taxon>
    </lineage>
</organism>
<dbReference type="Proteomes" id="UP000244892">
    <property type="component" value="Chromosome"/>
</dbReference>